<protein>
    <submittedName>
        <fullName evidence="6">MBL fold metallo-hydrolase</fullName>
    </submittedName>
</protein>
<name>A0ABN3DEI1_9MICO</name>
<dbReference type="Gene3D" id="3.60.15.10">
    <property type="entry name" value="Ribonuclease Z/Hydroxyacylglutathione hydrolase-like"/>
    <property type="match status" value="1"/>
</dbReference>
<dbReference type="InterPro" id="IPR036866">
    <property type="entry name" value="RibonucZ/Hydroxyglut_hydro"/>
</dbReference>
<accession>A0ABN3DEI1</accession>
<evidence type="ECO:0000256" key="4">
    <source>
        <dbReference type="ARBA" id="ARBA00022833"/>
    </source>
</evidence>
<gene>
    <name evidence="6" type="ORF">GCM10009851_12020</name>
</gene>
<evidence type="ECO:0000313" key="7">
    <source>
        <dbReference type="Proteomes" id="UP001500929"/>
    </source>
</evidence>
<dbReference type="RefSeq" id="WP_259478709.1">
    <property type="nucleotide sequence ID" value="NZ_BAAAQY010000003.1"/>
</dbReference>
<keyword evidence="3" id="KW-0378">Hydrolase</keyword>
<dbReference type="Proteomes" id="UP001500929">
    <property type="component" value="Unassembled WGS sequence"/>
</dbReference>
<keyword evidence="7" id="KW-1185">Reference proteome</keyword>
<dbReference type="InterPro" id="IPR051013">
    <property type="entry name" value="MBL_superfamily_lactonases"/>
</dbReference>
<reference evidence="6 7" key="1">
    <citation type="journal article" date="2019" name="Int. J. Syst. Evol. Microbiol.">
        <title>The Global Catalogue of Microorganisms (GCM) 10K type strain sequencing project: providing services to taxonomists for standard genome sequencing and annotation.</title>
        <authorList>
            <consortium name="The Broad Institute Genomics Platform"/>
            <consortium name="The Broad Institute Genome Sequencing Center for Infectious Disease"/>
            <person name="Wu L."/>
            <person name="Ma J."/>
        </authorList>
    </citation>
    <scope>NUCLEOTIDE SEQUENCE [LARGE SCALE GENOMIC DNA]</scope>
    <source>
        <strain evidence="6 7">JCM 16117</strain>
    </source>
</reference>
<keyword evidence="4" id="KW-0862">Zinc</keyword>
<dbReference type="SUPFAM" id="SSF56281">
    <property type="entry name" value="Metallo-hydrolase/oxidoreductase"/>
    <property type="match status" value="1"/>
</dbReference>
<sequence>METLKIGQFTITVIDDGIGHLPPSMYPGSVPADFDGVTDQHGTVTIRAGAFLVEGPHGTVLVDAGAGVMALPFPDAMTQADELESPPDHLMKSGRLPESLRDAGVEPTAIDAVLITHLHSDHVGWIMTGHRPTFGSAIVYYPELDWPTLVDAADPADPGRIVLEHAAEAGILRPYPSADAEILPGIRAVTVPGHTPGSVVVELASEGQKLWFTGDLIELPAQLQHDRIHFATDADRGAAGEARTRLLREAREGGVVIVASHLMAPTFRLIGADGDWVDAAAVGR</sequence>
<comment type="caution">
    <text evidence="6">The sequence shown here is derived from an EMBL/GenBank/DDBJ whole genome shotgun (WGS) entry which is preliminary data.</text>
</comment>
<dbReference type="EMBL" id="BAAAQY010000003">
    <property type="protein sequence ID" value="GAA2229062.1"/>
    <property type="molecule type" value="Genomic_DNA"/>
</dbReference>
<evidence type="ECO:0000256" key="3">
    <source>
        <dbReference type="ARBA" id="ARBA00022801"/>
    </source>
</evidence>
<comment type="similarity">
    <text evidence="1">Belongs to the metallo-beta-lactamase superfamily.</text>
</comment>
<dbReference type="PANTHER" id="PTHR42978">
    <property type="entry name" value="QUORUM-QUENCHING LACTONASE YTNP-RELATED-RELATED"/>
    <property type="match status" value="1"/>
</dbReference>
<dbReference type="SMART" id="SM00849">
    <property type="entry name" value="Lactamase_B"/>
    <property type="match status" value="1"/>
</dbReference>
<dbReference type="Pfam" id="PF00753">
    <property type="entry name" value="Lactamase_B"/>
    <property type="match status" value="1"/>
</dbReference>
<evidence type="ECO:0000256" key="1">
    <source>
        <dbReference type="ARBA" id="ARBA00007749"/>
    </source>
</evidence>
<keyword evidence="2" id="KW-0479">Metal-binding</keyword>
<dbReference type="InterPro" id="IPR001279">
    <property type="entry name" value="Metallo-B-lactamas"/>
</dbReference>
<evidence type="ECO:0000313" key="6">
    <source>
        <dbReference type="EMBL" id="GAA2229062.1"/>
    </source>
</evidence>
<proteinExistence type="inferred from homology"/>
<feature type="domain" description="Metallo-beta-lactamase" evidence="5">
    <location>
        <begin position="47"/>
        <end position="261"/>
    </location>
</feature>
<evidence type="ECO:0000259" key="5">
    <source>
        <dbReference type="SMART" id="SM00849"/>
    </source>
</evidence>
<evidence type="ECO:0000256" key="2">
    <source>
        <dbReference type="ARBA" id="ARBA00022723"/>
    </source>
</evidence>
<dbReference type="PANTHER" id="PTHR42978:SF6">
    <property type="entry name" value="QUORUM-QUENCHING LACTONASE YTNP-RELATED"/>
    <property type="match status" value="1"/>
</dbReference>
<organism evidence="6 7">
    <name type="scientific">Herbiconiux moechotypicola</name>
    <dbReference type="NCBI Taxonomy" id="637393"/>
    <lineage>
        <taxon>Bacteria</taxon>
        <taxon>Bacillati</taxon>
        <taxon>Actinomycetota</taxon>
        <taxon>Actinomycetes</taxon>
        <taxon>Micrococcales</taxon>
        <taxon>Microbacteriaceae</taxon>
        <taxon>Herbiconiux</taxon>
    </lineage>
</organism>